<proteinExistence type="predicted"/>
<dbReference type="Proteomes" id="UP000034832">
    <property type="component" value="Unassembled WGS sequence"/>
</dbReference>
<dbReference type="RefSeq" id="WP_046827091.1">
    <property type="nucleotide sequence ID" value="NZ_LBIA02000001.1"/>
</dbReference>
<gene>
    <name evidence="1" type="ORF">YH63_013885</name>
</gene>
<comment type="caution">
    <text evidence="1">The sequence shown here is derived from an EMBL/GenBank/DDBJ whole genome shotgun (WGS) entry which is preliminary data.</text>
</comment>
<protein>
    <submittedName>
        <fullName evidence="1">Uncharacterized protein</fullName>
    </submittedName>
</protein>
<sequence>MANEAFALSPISARATSPTDADFEAIREAFLETARGRWFLDEYTKRNRNADTAMVLEAVARIERTLAAQKEEQQPQEEPVAQPSNELPEAMAAVRAIVAATRESVSAALDGQALTDALAPSRKCARVIREIAWGLRESGADGRICSLLESQVDAINAACDHAAAAGLRDDVLRAFDQAARDIEAIAPSAVEPHAEAEPVATVHVVDFSPAPVETPGELQIAALDDELFDVTVAASEEPSPEAATETVMLVEDTQPVEMAATVEMDEAPEPVKAVHLAIVPEAAPEPVLEVEPAGLVIGPEIEAKVPAPASLGASLIASGIVAKPVSPRSDPLAPIRRMSQAEKVAFFS</sequence>
<evidence type="ECO:0000313" key="1">
    <source>
        <dbReference type="EMBL" id="TKT72431.1"/>
    </source>
</evidence>
<name>A0A4U6BR69_9BRAD</name>
<evidence type="ECO:0000313" key="2">
    <source>
        <dbReference type="Proteomes" id="UP000034832"/>
    </source>
</evidence>
<dbReference type="AlphaFoldDB" id="A0A4U6BR69"/>
<keyword evidence="2" id="KW-1185">Reference proteome</keyword>
<dbReference type="EMBL" id="LBIA02000001">
    <property type="protein sequence ID" value="TKT72431.1"/>
    <property type="molecule type" value="Genomic_DNA"/>
</dbReference>
<accession>A0A4U6BR69</accession>
<organism evidence="1 2">
    <name type="scientific">Afipia massiliensis</name>
    <dbReference type="NCBI Taxonomy" id="211460"/>
    <lineage>
        <taxon>Bacteria</taxon>
        <taxon>Pseudomonadati</taxon>
        <taxon>Pseudomonadota</taxon>
        <taxon>Alphaproteobacteria</taxon>
        <taxon>Hyphomicrobiales</taxon>
        <taxon>Nitrobacteraceae</taxon>
        <taxon>Afipia</taxon>
    </lineage>
</organism>
<reference evidence="1" key="1">
    <citation type="submission" date="2019-04" db="EMBL/GenBank/DDBJ databases">
        <title>Whole genome sequencing of cave bacteria.</title>
        <authorList>
            <person name="Gan H.M."/>
            <person name="Barton H."/>
            <person name="Savka M.A."/>
        </authorList>
    </citation>
    <scope>NUCLEOTIDE SEQUENCE [LARGE SCALE GENOMIC DNA]</scope>
    <source>
        <strain evidence="1">LC387</strain>
    </source>
</reference>
<dbReference type="STRING" id="211460.YH63_05130"/>
<dbReference type="OrthoDB" id="7269965at2"/>